<dbReference type="EC" id="3.1.3.3" evidence="4"/>
<dbReference type="EMBL" id="QPMH01000004">
    <property type="protein sequence ID" value="RDD62898.1"/>
    <property type="molecule type" value="Genomic_DNA"/>
</dbReference>
<dbReference type="Proteomes" id="UP000253941">
    <property type="component" value="Unassembled WGS sequence"/>
</dbReference>
<evidence type="ECO:0000313" key="15">
    <source>
        <dbReference type="EMBL" id="RDD62898.1"/>
    </source>
</evidence>
<dbReference type="InterPro" id="IPR036412">
    <property type="entry name" value="HAD-like_sf"/>
</dbReference>
<keyword evidence="9" id="KW-0460">Magnesium</keyword>
<evidence type="ECO:0000256" key="9">
    <source>
        <dbReference type="ARBA" id="ARBA00022842"/>
    </source>
</evidence>
<keyword evidence="8 15" id="KW-0378">Hydrolase</keyword>
<evidence type="ECO:0000256" key="6">
    <source>
        <dbReference type="ARBA" id="ARBA00022605"/>
    </source>
</evidence>
<gene>
    <name evidence="15" type="primary">serB</name>
    <name evidence="15" type="ORF">DRB17_05970</name>
</gene>
<dbReference type="GO" id="GO:0006564">
    <property type="term" value="P:L-serine biosynthetic process"/>
    <property type="evidence" value="ECO:0007669"/>
    <property type="project" value="UniProtKB-KW"/>
</dbReference>
<evidence type="ECO:0000256" key="7">
    <source>
        <dbReference type="ARBA" id="ARBA00022723"/>
    </source>
</evidence>
<dbReference type="SFLD" id="SFLDG01136">
    <property type="entry name" value="C1.6:_Phosphoserine_Phosphatas"/>
    <property type="match status" value="1"/>
</dbReference>
<organism evidence="15 16">
    <name type="scientific">Ferruginivarius sediminum</name>
    <dbReference type="NCBI Taxonomy" id="2661937"/>
    <lineage>
        <taxon>Bacteria</taxon>
        <taxon>Pseudomonadati</taxon>
        <taxon>Pseudomonadota</taxon>
        <taxon>Alphaproteobacteria</taxon>
        <taxon>Rhodospirillales</taxon>
        <taxon>Rhodospirillaceae</taxon>
        <taxon>Ferruginivarius</taxon>
    </lineage>
</organism>
<protein>
    <recommendedName>
        <fullName evidence="5">Phosphoserine phosphatase</fullName>
        <ecNumber evidence="4">3.1.3.3</ecNumber>
    </recommendedName>
    <alternativeName>
        <fullName evidence="11">O-phosphoserine phosphohydrolase</fullName>
    </alternativeName>
</protein>
<reference evidence="15 16" key="1">
    <citation type="submission" date="2018-07" db="EMBL/GenBank/DDBJ databases">
        <title>Venubactetium sediminum gen. nov., sp. nov., isolated from a marine solar saltern.</title>
        <authorList>
            <person name="Wang S."/>
        </authorList>
    </citation>
    <scope>NUCLEOTIDE SEQUENCE [LARGE SCALE GENOMIC DNA]</scope>
    <source>
        <strain evidence="15 16">WD2A32</strain>
    </source>
</reference>
<keyword evidence="16" id="KW-1185">Reference proteome</keyword>
<dbReference type="GO" id="GO:0005737">
    <property type="term" value="C:cytoplasm"/>
    <property type="evidence" value="ECO:0007669"/>
    <property type="project" value="TreeGrafter"/>
</dbReference>
<evidence type="ECO:0000256" key="11">
    <source>
        <dbReference type="ARBA" id="ARBA00031693"/>
    </source>
</evidence>
<comment type="catalytic activity">
    <reaction evidence="13">
        <text>O-phospho-D-serine + H2O = D-serine + phosphate</text>
        <dbReference type="Rhea" id="RHEA:24873"/>
        <dbReference type="ChEBI" id="CHEBI:15377"/>
        <dbReference type="ChEBI" id="CHEBI:35247"/>
        <dbReference type="ChEBI" id="CHEBI:43474"/>
        <dbReference type="ChEBI" id="CHEBI:58680"/>
        <dbReference type="EC" id="3.1.3.3"/>
    </reaction>
</comment>
<evidence type="ECO:0000256" key="5">
    <source>
        <dbReference type="ARBA" id="ARBA00015196"/>
    </source>
</evidence>
<evidence type="ECO:0000256" key="2">
    <source>
        <dbReference type="ARBA" id="ARBA00005135"/>
    </source>
</evidence>
<dbReference type="GO" id="GO:0036424">
    <property type="term" value="F:L-phosphoserine phosphatase activity"/>
    <property type="evidence" value="ECO:0007669"/>
    <property type="project" value="InterPro"/>
</dbReference>
<evidence type="ECO:0000256" key="3">
    <source>
        <dbReference type="ARBA" id="ARBA00009184"/>
    </source>
</evidence>
<evidence type="ECO:0000313" key="16">
    <source>
        <dbReference type="Proteomes" id="UP000253941"/>
    </source>
</evidence>
<name>A0A369TC92_9PROT</name>
<dbReference type="Pfam" id="PF12710">
    <property type="entry name" value="HAD"/>
    <property type="match status" value="1"/>
</dbReference>
<accession>A0A369TC92</accession>
<dbReference type="UniPathway" id="UPA00135">
    <property type="reaction ID" value="UER00198"/>
</dbReference>
<sequence length="298" mass="30880">MDQILTLIANPRARNLDRSALEAACDALLRAGGKPGAPVWLDQGVAGDVPFTGVDPAVAETVVREALADAPYDLAAQPASGRRKGALVADMDSTIVTSETLDDMAEAVGLKDVIAEITARAMNGELDFADALRERVRMLAGLPESAVAATLEQVALNEGARTLVRTMKAYGATTALVSGGFTAIAEPVGQRCGFDRVVANRLLIEDGRLTGNVGEPILGKEAKLATLHDVAAAGGVDTAGVCAVGDGANDLPMLLAAGLGVAFRAKPSVRAEAHVRVDHGDLTALLYLQGYRGEDFIQ</sequence>
<dbReference type="GO" id="GO:0000287">
    <property type="term" value="F:magnesium ion binding"/>
    <property type="evidence" value="ECO:0007669"/>
    <property type="project" value="TreeGrafter"/>
</dbReference>
<dbReference type="AlphaFoldDB" id="A0A369TC92"/>
<dbReference type="PANTHER" id="PTHR43344:SF2">
    <property type="entry name" value="PHOSPHOSERINE PHOSPHATASE"/>
    <property type="match status" value="1"/>
</dbReference>
<dbReference type="Gene3D" id="3.40.50.1000">
    <property type="entry name" value="HAD superfamily/HAD-like"/>
    <property type="match status" value="1"/>
</dbReference>
<keyword evidence="6" id="KW-0028">Amino-acid biosynthesis</keyword>
<comment type="catalytic activity">
    <reaction evidence="12">
        <text>O-phospho-L-serine + H2O = L-serine + phosphate</text>
        <dbReference type="Rhea" id="RHEA:21208"/>
        <dbReference type="ChEBI" id="CHEBI:15377"/>
        <dbReference type="ChEBI" id="CHEBI:33384"/>
        <dbReference type="ChEBI" id="CHEBI:43474"/>
        <dbReference type="ChEBI" id="CHEBI:57524"/>
        <dbReference type="EC" id="3.1.3.3"/>
    </reaction>
</comment>
<evidence type="ECO:0000256" key="13">
    <source>
        <dbReference type="ARBA" id="ARBA00048523"/>
    </source>
</evidence>
<dbReference type="SFLD" id="SFLDS00003">
    <property type="entry name" value="Haloacid_Dehalogenase"/>
    <property type="match status" value="1"/>
</dbReference>
<keyword evidence="7" id="KW-0479">Metal-binding</keyword>
<feature type="active site" description="Proton donor" evidence="14">
    <location>
        <position position="92"/>
    </location>
</feature>
<evidence type="ECO:0000256" key="8">
    <source>
        <dbReference type="ARBA" id="ARBA00022801"/>
    </source>
</evidence>
<evidence type="ECO:0000256" key="4">
    <source>
        <dbReference type="ARBA" id="ARBA00012640"/>
    </source>
</evidence>
<comment type="cofactor">
    <cofactor evidence="1">
        <name>Mg(2+)</name>
        <dbReference type="ChEBI" id="CHEBI:18420"/>
    </cofactor>
</comment>
<dbReference type="InterPro" id="IPR050582">
    <property type="entry name" value="HAD-like_SerB"/>
</dbReference>
<dbReference type="SUPFAM" id="SSF56784">
    <property type="entry name" value="HAD-like"/>
    <property type="match status" value="1"/>
</dbReference>
<comment type="pathway">
    <text evidence="2">Amino-acid biosynthesis; L-serine biosynthesis; L-serine from 3-phospho-D-glycerate: step 3/3.</text>
</comment>
<feature type="active site" description="Nucleophile" evidence="14">
    <location>
        <position position="90"/>
    </location>
</feature>
<evidence type="ECO:0000256" key="12">
    <source>
        <dbReference type="ARBA" id="ARBA00048138"/>
    </source>
</evidence>
<evidence type="ECO:0000256" key="1">
    <source>
        <dbReference type="ARBA" id="ARBA00001946"/>
    </source>
</evidence>
<comment type="similarity">
    <text evidence="3">Belongs to the HAD-like hydrolase superfamily. SerB family.</text>
</comment>
<dbReference type="InterPro" id="IPR023214">
    <property type="entry name" value="HAD_sf"/>
</dbReference>
<evidence type="ECO:0000256" key="14">
    <source>
        <dbReference type="PIRSR" id="PIRSR604469-1"/>
    </source>
</evidence>
<dbReference type="NCBIfam" id="TIGR00338">
    <property type="entry name" value="serB"/>
    <property type="match status" value="1"/>
</dbReference>
<dbReference type="SFLD" id="SFLDG01137">
    <property type="entry name" value="C1.6.1:_Phosphoserine_Phosphat"/>
    <property type="match status" value="1"/>
</dbReference>
<proteinExistence type="inferred from homology"/>
<keyword evidence="10" id="KW-0718">Serine biosynthesis</keyword>
<dbReference type="SFLD" id="SFLDF00029">
    <property type="entry name" value="phosphoserine_phosphatase"/>
    <property type="match status" value="1"/>
</dbReference>
<dbReference type="PANTHER" id="PTHR43344">
    <property type="entry name" value="PHOSPHOSERINE PHOSPHATASE"/>
    <property type="match status" value="1"/>
</dbReference>
<dbReference type="NCBIfam" id="TIGR01488">
    <property type="entry name" value="HAD-SF-IB"/>
    <property type="match status" value="1"/>
</dbReference>
<evidence type="ECO:0000256" key="10">
    <source>
        <dbReference type="ARBA" id="ARBA00023299"/>
    </source>
</evidence>
<dbReference type="InterPro" id="IPR004469">
    <property type="entry name" value="PSP"/>
</dbReference>
<comment type="caution">
    <text evidence="15">The sequence shown here is derived from an EMBL/GenBank/DDBJ whole genome shotgun (WGS) entry which is preliminary data.</text>
</comment>